<keyword evidence="1" id="KW-0677">Repeat</keyword>
<dbReference type="Gene3D" id="1.25.40.20">
    <property type="entry name" value="Ankyrin repeat-containing domain"/>
    <property type="match status" value="4"/>
</dbReference>
<gene>
    <name evidence="5" type="ORF">FSARC_12346</name>
</gene>
<feature type="region of interest" description="Disordered" evidence="4">
    <location>
        <begin position="829"/>
        <end position="859"/>
    </location>
</feature>
<feature type="repeat" description="ANK" evidence="3">
    <location>
        <begin position="326"/>
        <end position="358"/>
    </location>
</feature>
<dbReference type="EMBL" id="JABEXW010000840">
    <property type="protein sequence ID" value="KAF4953661.1"/>
    <property type="molecule type" value="Genomic_DNA"/>
</dbReference>
<accession>A0A8H4T9D2</accession>
<organism evidence="5 6">
    <name type="scientific">Fusarium sarcochroum</name>
    <dbReference type="NCBI Taxonomy" id="1208366"/>
    <lineage>
        <taxon>Eukaryota</taxon>
        <taxon>Fungi</taxon>
        <taxon>Dikarya</taxon>
        <taxon>Ascomycota</taxon>
        <taxon>Pezizomycotina</taxon>
        <taxon>Sordariomycetes</taxon>
        <taxon>Hypocreomycetidae</taxon>
        <taxon>Hypocreales</taxon>
        <taxon>Nectriaceae</taxon>
        <taxon>Fusarium</taxon>
        <taxon>Fusarium lateritium species complex</taxon>
    </lineage>
</organism>
<feature type="repeat" description="ANK" evidence="3">
    <location>
        <begin position="190"/>
        <end position="213"/>
    </location>
</feature>
<dbReference type="PRINTS" id="PR01415">
    <property type="entry name" value="ANKYRIN"/>
</dbReference>
<evidence type="ECO:0000256" key="4">
    <source>
        <dbReference type="SAM" id="MobiDB-lite"/>
    </source>
</evidence>
<dbReference type="Pfam" id="PF00023">
    <property type="entry name" value="Ank"/>
    <property type="match status" value="1"/>
</dbReference>
<evidence type="ECO:0000256" key="2">
    <source>
        <dbReference type="ARBA" id="ARBA00023043"/>
    </source>
</evidence>
<dbReference type="PANTHER" id="PTHR24198:SF165">
    <property type="entry name" value="ANKYRIN REPEAT-CONTAINING PROTEIN-RELATED"/>
    <property type="match status" value="1"/>
</dbReference>
<feature type="region of interest" description="Disordered" evidence="4">
    <location>
        <begin position="13"/>
        <end position="32"/>
    </location>
</feature>
<dbReference type="PROSITE" id="PS50088">
    <property type="entry name" value="ANK_REPEAT"/>
    <property type="match status" value="7"/>
</dbReference>
<feature type="compositionally biased region" description="Basic and acidic residues" evidence="4">
    <location>
        <begin position="829"/>
        <end position="854"/>
    </location>
</feature>
<name>A0A8H4T9D2_9HYPO</name>
<proteinExistence type="predicted"/>
<feature type="repeat" description="ANK" evidence="3">
    <location>
        <begin position="124"/>
        <end position="156"/>
    </location>
</feature>
<dbReference type="PROSITE" id="PS50297">
    <property type="entry name" value="ANK_REP_REGION"/>
    <property type="match status" value="7"/>
</dbReference>
<feature type="repeat" description="ANK" evidence="3">
    <location>
        <begin position="91"/>
        <end position="123"/>
    </location>
</feature>
<dbReference type="Pfam" id="PF13637">
    <property type="entry name" value="Ank_4"/>
    <property type="match status" value="1"/>
</dbReference>
<dbReference type="PANTHER" id="PTHR24198">
    <property type="entry name" value="ANKYRIN REPEAT AND PROTEIN KINASE DOMAIN-CONTAINING PROTEIN"/>
    <property type="match status" value="1"/>
</dbReference>
<dbReference type="OrthoDB" id="341259at2759"/>
<dbReference type="InterPro" id="IPR002110">
    <property type="entry name" value="Ankyrin_rpt"/>
</dbReference>
<dbReference type="SUPFAM" id="SSF48403">
    <property type="entry name" value="Ankyrin repeat"/>
    <property type="match status" value="1"/>
</dbReference>
<reference evidence="5" key="2">
    <citation type="submission" date="2020-05" db="EMBL/GenBank/DDBJ databases">
        <authorList>
            <person name="Kim H.-S."/>
            <person name="Proctor R.H."/>
            <person name="Brown D.W."/>
        </authorList>
    </citation>
    <scope>NUCLEOTIDE SEQUENCE</scope>
    <source>
        <strain evidence="5">NRRL 20472</strain>
    </source>
</reference>
<keyword evidence="6" id="KW-1185">Reference proteome</keyword>
<reference evidence="5" key="1">
    <citation type="journal article" date="2020" name="BMC Genomics">
        <title>Correction to: Identification and distribution of gene clusters required for synthesis of sphingolipid metabolism inhibitors in diverse species of the filamentous fungus Fusarium.</title>
        <authorList>
            <person name="Kim H.S."/>
            <person name="Lohmar J.M."/>
            <person name="Busman M."/>
            <person name="Brown D.W."/>
            <person name="Naumann T.A."/>
            <person name="Divon H.H."/>
            <person name="Lysoe E."/>
            <person name="Uhlig S."/>
            <person name="Proctor R.H."/>
        </authorList>
    </citation>
    <scope>NUCLEOTIDE SEQUENCE</scope>
    <source>
        <strain evidence="5">NRRL 20472</strain>
    </source>
</reference>
<evidence type="ECO:0000313" key="5">
    <source>
        <dbReference type="EMBL" id="KAF4953661.1"/>
    </source>
</evidence>
<feature type="repeat" description="ANK" evidence="3">
    <location>
        <begin position="258"/>
        <end position="290"/>
    </location>
</feature>
<sequence length="1088" mass="122130">MSFNDAVLVQAPSEANTSSIDESHSKAPTNEAAEDAIEDVINEKGRHDPFLFVKIVKEMVEDDELAQDVSLGRLCVFLKKDRSNINASNESGETALHIAAKRGLCDAVRVLAGFGANLSAKDKDERQPLHTACLNGNKTIVELLLDEGADIEARQDNKATPLDEACWKGHIDVVNLLITRGADVLVKDIDGWSPLCSASRYGHQEVVQLLLEKDKSNINHKEMLNGLTALHAAIDNGHESVASSLIERGATLSIRDNDGWSALHFSVRHGRTHLVSKLLEEGAAIDVRDDQGWTTLHFASHFADAVMTNNLLEKGAMKIINCEDEKGRTALHVASKKGNESVVKLLLDKKANVDLRDRDGNTALHLAAGASDADNSTSNSDQSSGSANAEAKASQRVVIQLLLDASVDPEVTNNDTKTAIDIIMAHDDSNPFQGLLTHLCQRVHSAGKNRQPSTSNSLGVEELLVRKEFAPLLAQLIRQSPRSKATNETLEVALGMILNIVQDWNEGTPYAQLPSVLWLLIASCRQSPRLDARLKSALSSIKHLETRQQSQDSIIDHSMEQTESKLNDLQDYSWINLNSIRDILRDPPYSQLHKDDHSGFKIPEVDKGLEIILERFEATVVRFYKFYILEEHSGAVRKYRSVNKTIYGDGPTKIMREAMESLKKLETREPLPRYHFMNVNYQPNSIWVHLPATNMLWMKDLLMRIIKEDGYKAEQYYELESFFQDSWIQMSDGETTLTSMKPCAASAVYMPYFEFSTQHKEGRSPHGDRERLKAYNDLLQNYRDQTMHGSPSLGEWYYNSAEGLEYLDDTVNRSKQQVVVKFLGGNKQAKEHAEKKTTKKADAAEQKDKEAKDDDPNDPDQWTLLRVNQIWIWVVANKWVISASSCSLDDNQENLVEGILDQLNKKAQFGGKESQPASAEGMSKMIVDYCVGSYERKPKLEVKMSIGQIFSNYINKIGRDEMELFNKLSRGAPKDSQPPRNTRDRNSAKDSSPDQGLFRVFPRDSLKEGTGEIMRESMKLAKELFCDIKNVRNELNILKSVARFQKKVQRDLAGKHVKNIELSADYVENDIIQMDAVADRIQSAMQRE</sequence>
<feature type="repeat" description="ANK" evidence="3">
    <location>
        <begin position="225"/>
        <end position="257"/>
    </location>
</feature>
<feature type="repeat" description="ANK" evidence="3">
    <location>
        <begin position="157"/>
        <end position="189"/>
    </location>
</feature>
<comment type="caution">
    <text evidence="5">The sequence shown here is derived from an EMBL/GenBank/DDBJ whole genome shotgun (WGS) entry which is preliminary data.</text>
</comment>
<dbReference type="AlphaFoldDB" id="A0A8H4T9D2"/>
<evidence type="ECO:0000256" key="3">
    <source>
        <dbReference type="PROSITE-ProRule" id="PRU00023"/>
    </source>
</evidence>
<dbReference type="Proteomes" id="UP000622797">
    <property type="component" value="Unassembled WGS sequence"/>
</dbReference>
<feature type="compositionally biased region" description="Basic and acidic residues" evidence="4">
    <location>
        <begin position="981"/>
        <end position="992"/>
    </location>
</feature>
<dbReference type="SMART" id="SM00248">
    <property type="entry name" value="ANK"/>
    <property type="match status" value="9"/>
</dbReference>
<evidence type="ECO:0000256" key="1">
    <source>
        <dbReference type="ARBA" id="ARBA00022737"/>
    </source>
</evidence>
<feature type="region of interest" description="Disordered" evidence="4">
    <location>
        <begin position="367"/>
        <end position="389"/>
    </location>
</feature>
<feature type="region of interest" description="Disordered" evidence="4">
    <location>
        <begin position="969"/>
        <end position="998"/>
    </location>
</feature>
<keyword evidence="2 3" id="KW-0040">ANK repeat</keyword>
<evidence type="ECO:0000313" key="6">
    <source>
        <dbReference type="Proteomes" id="UP000622797"/>
    </source>
</evidence>
<protein>
    <submittedName>
        <fullName evidence="5">Uncharacterized protein</fullName>
    </submittedName>
</protein>
<dbReference type="InterPro" id="IPR036770">
    <property type="entry name" value="Ankyrin_rpt-contain_sf"/>
</dbReference>
<dbReference type="Pfam" id="PF12796">
    <property type="entry name" value="Ank_2"/>
    <property type="match status" value="2"/>
</dbReference>